<accession>A0A9P0YM96</accession>
<keyword evidence="1" id="KW-1133">Transmembrane helix</keyword>
<protein>
    <submittedName>
        <fullName evidence="2">Uncharacterized protein</fullName>
    </submittedName>
</protein>
<evidence type="ECO:0000313" key="2">
    <source>
        <dbReference type="EMBL" id="CAH9068156.1"/>
    </source>
</evidence>
<proteinExistence type="predicted"/>
<gene>
    <name evidence="2" type="ORF">CEURO_LOCUS2748</name>
</gene>
<dbReference type="OrthoDB" id="1920951at2759"/>
<dbReference type="Proteomes" id="UP001152484">
    <property type="component" value="Unassembled WGS sequence"/>
</dbReference>
<evidence type="ECO:0000256" key="1">
    <source>
        <dbReference type="SAM" id="Phobius"/>
    </source>
</evidence>
<name>A0A9P0YM96_CUSEU</name>
<keyword evidence="3" id="KW-1185">Reference proteome</keyword>
<reference evidence="2" key="1">
    <citation type="submission" date="2022-07" db="EMBL/GenBank/DDBJ databases">
        <authorList>
            <person name="Macas J."/>
            <person name="Novak P."/>
            <person name="Neumann P."/>
        </authorList>
    </citation>
    <scope>NUCLEOTIDE SEQUENCE</scope>
</reference>
<sequence>MKWISFSVIRQVHLQHNYLDFAMSSAKSQSDQSSCKAAKEFDHFPLCANQISKLLGEGQFVEYYFPQAYAGTNDLLHFKEYDVCMTRLRNSPDGDNSEMPSEKREIESFWDVDDPFKELDPYVCLASDQPIKSLGSHPIGVEKAAPWWCAIDRETQSSSSSSLESSSYIKNWDLPQFQSKYFGSELHAGLHCVDSSVQIKEATSCNSGHVPIVSKVKAQFPSGVHILSPQGFRQQLSDRNFEMANLQTQSGGGSGELSKAQLFEALCHSQTRAREAERMAQQACDEKQHVIDLFFKQASYLFAYRQWHQILQLEILCLQLRNKDQSKSSHIQGPLPFGQFKGRRLKKCQGNRRPARKKQGISRITLSKCALVFAVGLSLAGAGLFIGWTLGWLFPAF</sequence>
<dbReference type="PANTHER" id="PTHR33868">
    <property type="entry name" value="EXPRESSED PROTEIN"/>
    <property type="match status" value="1"/>
</dbReference>
<evidence type="ECO:0000313" key="3">
    <source>
        <dbReference type="Proteomes" id="UP001152484"/>
    </source>
</evidence>
<comment type="caution">
    <text evidence="2">The sequence shown here is derived from an EMBL/GenBank/DDBJ whole genome shotgun (WGS) entry which is preliminary data.</text>
</comment>
<keyword evidence="1" id="KW-0812">Transmembrane</keyword>
<dbReference type="AlphaFoldDB" id="A0A9P0YM96"/>
<dbReference type="PANTHER" id="PTHR33868:SF18">
    <property type="entry name" value="TRANSMEMBRANE PROTEIN"/>
    <property type="match status" value="1"/>
</dbReference>
<organism evidence="2 3">
    <name type="scientific">Cuscuta europaea</name>
    <name type="common">European dodder</name>
    <dbReference type="NCBI Taxonomy" id="41803"/>
    <lineage>
        <taxon>Eukaryota</taxon>
        <taxon>Viridiplantae</taxon>
        <taxon>Streptophyta</taxon>
        <taxon>Embryophyta</taxon>
        <taxon>Tracheophyta</taxon>
        <taxon>Spermatophyta</taxon>
        <taxon>Magnoliopsida</taxon>
        <taxon>eudicotyledons</taxon>
        <taxon>Gunneridae</taxon>
        <taxon>Pentapetalae</taxon>
        <taxon>asterids</taxon>
        <taxon>lamiids</taxon>
        <taxon>Solanales</taxon>
        <taxon>Convolvulaceae</taxon>
        <taxon>Cuscuteae</taxon>
        <taxon>Cuscuta</taxon>
        <taxon>Cuscuta subgen. Cuscuta</taxon>
    </lineage>
</organism>
<dbReference type="EMBL" id="CAMAPE010000005">
    <property type="protein sequence ID" value="CAH9068156.1"/>
    <property type="molecule type" value="Genomic_DNA"/>
</dbReference>
<feature type="transmembrane region" description="Helical" evidence="1">
    <location>
        <begin position="369"/>
        <end position="394"/>
    </location>
</feature>
<keyword evidence="1" id="KW-0472">Membrane</keyword>